<comment type="caution">
    <text evidence="1">The sequence shown here is derived from an EMBL/GenBank/DDBJ whole genome shotgun (WGS) entry which is preliminary data.</text>
</comment>
<evidence type="ECO:0000313" key="2">
    <source>
        <dbReference type="Proteomes" id="UP000321234"/>
    </source>
</evidence>
<reference evidence="1 2" key="1">
    <citation type="submission" date="2019-07" db="EMBL/GenBank/DDBJ databases">
        <title>Quadrisphaera sp. strain DD2A genome sequencing and assembly.</title>
        <authorList>
            <person name="Kim I."/>
        </authorList>
    </citation>
    <scope>NUCLEOTIDE SEQUENCE [LARGE SCALE GENOMIC DNA]</scope>
    <source>
        <strain evidence="1 2">DD2A</strain>
    </source>
</reference>
<proteinExistence type="predicted"/>
<dbReference type="Proteomes" id="UP000321234">
    <property type="component" value="Unassembled WGS sequence"/>
</dbReference>
<name>A0A5C8ZHZ7_9ACTN</name>
<keyword evidence="2" id="KW-1185">Reference proteome</keyword>
<protein>
    <submittedName>
        <fullName evidence="1">Uncharacterized protein</fullName>
    </submittedName>
</protein>
<evidence type="ECO:0000313" key="1">
    <source>
        <dbReference type="EMBL" id="TXR56791.1"/>
    </source>
</evidence>
<accession>A0A5C8ZHZ7</accession>
<gene>
    <name evidence="1" type="ORF">FMM08_08665</name>
</gene>
<sequence>MPGPGPGPFPEVVTLCGSTRFREAFEAEQRRLTLEGRIVLSVGMFGHEEGLDESSQVEVDLDALHQRKIDLSQRIHVINLGGYVGTSTRGEIACARARGVAVTYLEPWHPEP</sequence>
<dbReference type="AlphaFoldDB" id="A0A5C8ZHZ7"/>
<dbReference type="OrthoDB" id="9255658at2"/>
<dbReference type="EMBL" id="VKAC01000004">
    <property type="protein sequence ID" value="TXR56791.1"/>
    <property type="molecule type" value="Genomic_DNA"/>
</dbReference>
<organism evidence="1 2">
    <name type="scientific">Quadrisphaera setariae</name>
    <dbReference type="NCBI Taxonomy" id="2593304"/>
    <lineage>
        <taxon>Bacteria</taxon>
        <taxon>Bacillati</taxon>
        <taxon>Actinomycetota</taxon>
        <taxon>Actinomycetes</taxon>
        <taxon>Kineosporiales</taxon>
        <taxon>Kineosporiaceae</taxon>
        <taxon>Quadrisphaera</taxon>
    </lineage>
</organism>
<dbReference type="RefSeq" id="WP_147925920.1">
    <property type="nucleotide sequence ID" value="NZ_VKAC01000004.1"/>
</dbReference>